<gene>
    <name evidence="2" type="ORF">DPBNPPHM_01335</name>
</gene>
<organism evidence="2 3">
    <name type="scientific">BD1-7 clade bacterium</name>
    <dbReference type="NCBI Taxonomy" id="2029982"/>
    <lineage>
        <taxon>Bacteria</taxon>
        <taxon>Pseudomonadati</taxon>
        <taxon>Pseudomonadota</taxon>
        <taxon>Gammaproteobacteria</taxon>
        <taxon>Cellvibrionales</taxon>
        <taxon>Spongiibacteraceae</taxon>
        <taxon>BD1-7 clade</taxon>
    </lineage>
</organism>
<dbReference type="Proteomes" id="UP000434580">
    <property type="component" value="Unassembled WGS sequence"/>
</dbReference>
<sequence length="150" mass="17170">MLRQQPNTRKRACSTRQLLALCFLPLTLGAISYWCWRPITNLERIIYSLLPDAMATGLINARASFHLPSVPFISDVFADVCWAIALTALLQHYSNTRSLWLSLFCVTTIELLQLLPVIPGTFDIYDLIAMTIAVCFTDHYLHLRMEKRQP</sequence>
<reference evidence="2 3" key="1">
    <citation type="submission" date="2019-11" db="EMBL/GenBank/DDBJ databases">
        <authorList>
            <person name="Holert J."/>
        </authorList>
    </citation>
    <scope>NUCLEOTIDE SEQUENCE [LARGE SCALE GENOMIC DNA]</scope>
    <source>
        <strain evidence="2">BC5_2</strain>
    </source>
</reference>
<evidence type="ECO:0000256" key="1">
    <source>
        <dbReference type="SAM" id="Phobius"/>
    </source>
</evidence>
<keyword evidence="1" id="KW-0812">Transmembrane</keyword>
<keyword evidence="1" id="KW-0472">Membrane</keyword>
<evidence type="ECO:0000313" key="3">
    <source>
        <dbReference type="Proteomes" id="UP000434580"/>
    </source>
</evidence>
<keyword evidence="1" id="KW-1133">Transmembrane helix</keyword>
<protein>
    <recommendedName>
        <fullName evidence="4">VanZ-like domain-containing protein</fullName>
    </recommendedName>
</protein>
<dbReference type="EMBL" id="CACSII010000016">
    <property type="protein sequence ID" value="CAA0109946.1"/>
    <property type="molecule type" value="Genomic_DNA"/>
</dbReference>
<evidence type="ECO:0000313" key="2">
    <source>
        <dbReference type="EMBL" id="CAA0109946.1"/>
    </source>
</evidence>
<dbReference type="OrthoDB" id="1069342at2"/>
<feature type="transmembrane region" description="Helical" evidence="1">
    <location>
        <begin position="124"/>
        <end position="141"/>
    </location>
</feature>
<dbReference type="AlphaFoldDB" id="A0A5S9PXR9"/>
<proteinExistence type="predicted"/>
<evidence type="ECO:0008006" key="4">
    <source>
        <dbReference type="Google" id="ProtNLM"/>
    </source>
</evidence>
<feature type="transmembrane region" description="Helical" evidence="1">
    <location>
        <begin position="99"/>
        <end position="118"/>
    </location>
</feature>
<name>A0A5S9PXR9_9GAMM</name>
<accession>A0A5S9PXR9</accession>